<dbReference type="SUPFAM" id="SSF53756">
    <property type="entry name" value="UDP-Glycosyltransferase/glycogen phosphorylase"/>
    <property type="match status" value="1"/>
</dbReference>
<name>A0A1I1IHD4_9GAMM</name>
<evidence type="ECO:0000256" key="1">
    <source>
        <dbReference type="ARBA" id="ARBA00004202"/>
    </source>
</evidence>
<dbReference type="Pfam" id="PF04464">
    <property type="entry name" value="Glyphos_transf"/>
    <property type="match status" value="1"/>
</dbReference>
<dbReference type="InterPro" id="IPR007554">
    <property type="entry name" value="Glycerophosphate_synth"/>
</dbReference>
<dbReference type="GO" id="GO:0005886">
    <property type="term" value="C:plasma membrane"/>
    <property type="evidence" value="ECO:0007669"/>
    <property type="project" value="UniProtKB-SubCell"/>
</dbReference>
<proteinExistence type="inferred from homology"/>
<dbReference type="PANTHER" id="PTHR37316:SF3">
    <property type="entry name" value="TEICHOIC ACID GLYCEROL-PHOSPHATE TRANSFERASE"/>
    <property type="match status" value="1"/>
</dbReference>
<dbReference type="Gene3D" id="3.40.50.12580">
    <property type="match status" value="1"/>
</dbReference>
<dbReference type="InterPro" id="IPR043149">
    <property type="entry name" value="TagF_N"/>
</dbReference>
<evidence type="ECO:0000256" key="4">
    <source>
        <dbReference type="ARBA" id="ARBA00022679"/>
    </source>
</evidence>
<dbReference type="GO" id="GO:0047355">
    <property type="term" value="F:CDP-glycerol glycerophosphotransferase activity"/>
    <property type="evidence" value="ECO:0007669"/>
    <property type="project" value="InterPro"/>
</dbReference>
<dbReference type="Gene3D" id="3.40.50.11820">
    <property type="match status" value="1"/>
</dbReference>
<dbReference type="Proteomes" id="UP000199046">
    <property type="component" value="Unassembled WGS sequence"/>
</dbReference>
<dbReference type="OrthoDB" id="9802649at2"/>
<dbReference type="InterPro" id="IPR051612">
    <property type="entry name" value="Teichoic_Acid_Biosynth"/>
</dbReference>
<comment type="subcellular location">
    <subcellularLocation>
        <location evidence="1">Cell membrane</location>
        <topology evidence="1">Peripheral membrane protein</topology>
    </subcellularLocation>
</comment>
<dbReference type="PANTHER" id="PTHR37316">
    <property type="entry name" value="TEICHOIC ACID GLYCEROL-PHOSPHATE PRIMASE"/>
    <property type="match status" value="1"/>
</dbReference>
<evidence type="ECO:0000313" key="8">
    <source>
        <dbReference type="Proteomes" id="UP000199046"/>
    </source>
</evidence>
<keyword evidence="4 7" id="KW-0808">Transferase</keyword>
<evidence type="ECO:0000256" key="6">
    <source>
        <dbReference type="ARBA" id="ARBA00023136"/>
    </source>
</evidence>
<dbReference type="EMBL" id="FOLY01000002">
    <property type="protein sequence ID" value="SFC32640.1"/>
    <property type="molecule type" value="Genomic_DNA"/>
</dbReference>
<evidence type="ECO:0000313" key="7">
    <source>
        <dbReference type="EMBL" id="SFC32640.1"/>
    </source>
</evidence>
<sequence length="665" mass="77240">MDVASVKIENGSVFVTVASPSDDTRLLAMIRNGKKVTYFEKLSSDVTKTTFKLNANRVGKEGYYNLYFEKNDERVRAGKNLYQEISNNKDRFLGQTEFKAGRKTLFLNCYLTYPGTGLSLYVKKNKNYFNELIGINEPPRVISLSREKTRLNITGEGFFLGPIKSSEDVYVLASSRHLDKGKKISADVSYIKEKQGAFRFSSSVNIQNLFNEGFFENRFVDLFLVIIDEDGKPHKRRLTDRQNRLEYISGDDIFLYKKIAARKDFYPYLTRSIHRGVSIMYRDHRSADSTWCQLKEKCAVALDNLLPASRKSRWVLFEHESQTAQDNAFVFFKWLKENHPEQKSYYIIDKKAKDYNRVSGYDGVVSYFSFRHLMLMLRCSLIVSSQSRFHGYKFRPLKSPMREKIIEKKNVFLQHGVTGLKKNASFDRKHFRDAADLITVSSETELEIVRDNWNFEEGAIALSGMARFDNLVDKSSSNILQVLVIPTWRLWLEGTTKEEFKKSEFFEFYSSLLGEKNIKKTRDGKPIEFIFYLHSKIAEHLNAFKCADNVKCIEMGATPVNELMMQSNIMVTDYSSVAWDFLYMNKKVIFSHFDADRYLATHGSYMDFSNELFGRQVFSVDELNKAVLDNGNEKNFDAGENFFEYQDRKNCERIYDSIKNSFPCS</sequence>
<dbReference type="STRING" id="402385.SAMN05421848_1077"/>
<organism evidence="7 8">
    <name type="scientific">Kushneria avicenniae</name>
    <dbReference type="NCBI Taxonomy" id="402385"/>
    <lineage>
        <taxon>Bacteria</taxon>
        <taxon>Pseudomonadati</taxon>
        <taxon>Pseudomonadota</taxon>
        <taxon>Gammaproteobacteria</taxon>
        <taxon>Oceanospirillales</taxon>
        <taxon>Halomonadaceae</taxon>
        <taxon>Kushneria</taxon>
    </lineage>
</organism>
<dbReference type="AlphaFoldDB" id="A0A1I1IHD4"/>
<reference evidence="8" key="1">
    <citation type="submission" date="2016-10" db="EMBL/GenBank/DDBJ databases">
        <authorList>
            <person name="Varghese N."/>
            <person name="Submissions S."/>
        </authorList>
    </citation>
    <scope>NUCLEOTIDE SEQUENCE [LARGE SCALE GENOMIC DNA]</scope>
    <source>
        <strain evidence="8">DSM 23439</strain>
    </source>
</reference>
<protein>
    <submittedName>
        <fullName evidence="7">CDP-glycerol glycerophosphotransferase, TagB/SpsB family</fullName>
    </submittedName>
</protein>
<evidence type="ECO:0000256" key="2">
    <source>
        <dbReference type="ARBA" id="ARBA00010488"/>
    </source>
</evidence>
<keyword evidence="6" id="KW-0472">Membrane</keyword>
<keyword evidence="8" id="KW-1185">Reference proteome</keyword>
<keyword evidence="5" id="KW-0777">Teichoic acid biosynthesis</keyword>
<evidence type="ECO:0000256" key="3">
    <source>
        <dbReference type="ARBA" id="ARBA00022475"/>
    </source>
</evidence>
<comment type="similarity">
    <text evidence="2">Belongs to the CDP-glycerol glycerophosphotransferase family.</text>
</comment>
<evidence type="ECO:0000256" key="5">
    <source>
        <dbReference type="ARBA" id="ARBA00022944"/>
    </source>
</evidence>
<keyword evidence="3" id="KW-1003">Cell membrane</keyword>
<dbReference type="RefSeq" id="WP_090131499.1">
    <property type="nucleotide sequence ID" value="NZ_FOLY01000002.1"/>
</dbReference>
<gene>
    <name evidence="7" type="ORF">SAMN05421848_1077</name>
</gene>
<dbReference type="InterPro" id="IPR043148">
    <property type="entry name" value="TagF_C"/>
</dbReference>
<accession>A0A1I1IHD4</accession>
<dbReference type="GO" id="GO:0019350">
    <property type="term" value="P:teichoic acid biosynthetic process"/>
    <property type="evidence" value="ECO:0007669"/>
    <property type="project" value="UniProtKB-KW"/>
</dbReference>